<dbReference type="EMBL" id="VSRR010100861">
    <property type="protein sequence ID" value="MPC95053.1"/>
    <property type="molecule type" value="Genomic_DNA"/>
</dbReference>
<evidence type="ECO:0000256" key="1">
    <source>
        <dbReference type="SAM" id="MobiDB-lite"/>
    </source>
</evidence>
<feature type="compositionally biased region" description="Basic and acidic residues" evidence="1">
    <location>
        <begin position="45"/>
        <end position="57"/>
    </location>
</feature>
<keyword evidence="3" id="KW-1185">Reference proteome</keyword>
<name>A0A5B7JKX0_PORTR</name>
<evidence type="ECO:0000313" key="2">
    <source>
        <dbReference type="EMBL" id="MPC95053.1"/>
    </source>
</evidence>
<protein>
    <submittedName>
        <fullName evidence="2">Uncharacterized protein</fullName>
    </submittedName>
</protein>
<organism evidence="2 3">
    <name type="scientific">Portunus trituberculatus</name>
    <name type="common">Swimming crab</name>
    <name type="synonym">Neptunus trituberculatus</name>
    <dbReference type="NCBI Taxonomy" id="210409"/>
    <lineage>
        <taxon>Eukaryota</taxon>
        <taxon>Metazoa</taxon>
        <taxon>Ecdysozoa</taxon>
        <taxon>Arthropoda</taxon>
        <taxon>Crustacea</taxon>
        <taxon>Multicrustacea</taxon>
        <taxon>Malacostraca</taxon>
        <taxon>Eumalacostraca</taxon>
        <taxon>Eucarida</taxon>
        <taxon>Decapoda</taxon>
        <taxon>Pleocyemata</taxon>
        <taxon>Brachyura</taxon>
        <taxon>Eubrachyura</taxon>
        <taxon>Portunoidea</taxon>
        <taxon>Portunidae</taxon>
        <taxon>Portuninae</taxon>
        <taxon>Portunus</taxon>
    </lineage>
</organism>
<dbReference type="AlphaFoldDB" id="A0A5B7JKX0"/>
<comment type="caution">
    <text evidence="2">The sequence shown here is derived from an EMBL/GenBank/DDBJ whole genome shotgun (WGS) entry which is preliminary data.</text>
</comment>
<feature type="region of interest" description="Disordered" evidence="1">
    <location>
        <begin position="11"/>
        <end position="57"/>
    </location>
</feature>
<gene>
    <name evidence="2" type="ORF">E2C01_090248</name>
</gene>
<sequence length="102" mass="11343">MDLLPDCCSQNLFGTDGEDESPPEPCFPIRSSPSPSGWRPSTSHPTDKPVPDSHSAKEMHPDLTYYFMSSDAHLDEEGLVARNLPKVLQAASTWTRKTIAKW</sequence>
<accession>A0A5B7JKX0</accession>
<reference evidence="2 3" key="1">
    <citation type="submission" date="2019-05" db="EMBL/GenBank/DDBJ databases">
        <title>Another draft genome of Portunus trituberculatus and its Hox gene families provides insights of decapod evolution.</title>
        <authorList>
            <person name="Jeong J.-H."/>
            <person name="Song I."/>
            <person name="Kim S."/>
            <person name="Choi T."/>
            <person name="Kim D."/>
            <person name="Ryu S."/>
            <person name="Kim W."/>
        </authorList>
    </citation>
    <scope>NUCLEOTIDE SEQUENCE [LARGE SCALE GENOMIC DNA]</scope>
    <source>
        <tissue evidence="2">Muscle</tissue>
    </source>
</reference>
<proteinExistence type="predicted"/>
<evidence type="ECO:0000313" key="3">
    <source>
        <dbReference type="Proteomes" id="UP000324222"/>
    </source>
</evidence>
<dbReference type="Proteomes" id="UP000324222">
    <property type="component" value="Unassembled WGS sequence"/>
</dbReference>
<feature type="compositionally biased region" description="Low complexity" evidence="1">
    <location>
        <begin position="28"/>
        <end position="43"/>
    </location>
</feature>